<dbReference type="AlphaFoldDB" id="A0AAV0EIV3"/>
<keyword evidence="5" id="KW-0067">ATP-binding</keyword>
<keyword evidence="6" id="KW-0648">Protein biosynthesis</keyword>
<dbReference type="InterPro" id="IPR006194">
    <property type="entry name" value="Gly-tRNA-synth_heterodimer"/>
</dbReference>
<evidence type="ECO:0000259" key="10">
    <source>
        <dbReference type="Pfam" id="PF24789"/>
    </source>
</evidence>
<sequence length="687" mass="78873">MEARWDNLKRNHQRTMEILTTMIARLDARNQDRSRTKSQKESQKESRKSQNEPRTVSHLRKDSRGNLGKLAEKMERGKLEKEKRMQNKEVVESDKARKRRTGSDELCTKRRTQSRPGRSRKIRRCINSKSKGSLQTPISSGLLASTRAENSSLKFPSEPTDSHQELINQPQPTMADRHTSGDKEHKDKLSLDLGPAAGAITCFLSHNKIPRYELLNSELETKMMWSFERGSQIDEYLQVKINQSGKSISISRGIYLLRRDTDNPSIKWTMEAQPRFHVDASKLEKLIPFDEADVIVGLNKIDGFRLDDVDQRKKFILEQSHDLTKSVNRFPIVQTGLINEVISLVEAPVTIYGKIEDTFLKLPKQLLIRVRQKHKEMTVIEGSEAGLRMGIHRIMTDATGVERVEFVFSCTKCCLVPVLHHNGQDIRTTDDRKIDTSEQSICSSNGVSFSQECFLSKHTITKLLVWNSSDFGLKWTEKLALGSIIEGKVSMTTLLRGSPKSLTKDDDDCMSYCPLGKEYLAKFHYDRLLSIFEIAVGSAPFMSLWAPISSRSQDSYWKASVINSESVVPSVLLITPSKHMINAKISRSEATETQGFELYPVARAISKWKNEQGMMGEDQYQHEQRHRTNIGAWKIEELMLFLQEAVRRKIHVMNFRILKFERYWEGRGARKKKEKKEKILVVSYRPP</sequence>
<keyword evidence="7" id="KW-0030">Aminoacyl-tRNA synthetase</keyword>
<gene>
    <name evidence="11" type="ORF">CEPIT_LOCUS25501</name>
</gene>
<evidence type="ECO:0000313" key="12">
    <source>
        <dbReference type="Proteomes" id="UP001152523"/>
    </source>
</evidence>
<keyword evidence="3" id="KW-0436">Ligase</keyword>
<evidence type="ECO:0000256" key="9">
    <source>
        <dbReference type="SAM" id="MobiDB-lite"/>
    </source>
</evidence>
<accession>A0AAV0EIV3</accession>
<feature type="compositionally biased region" description="Basic residues" evidence="9">
    <location>
        <begin position="109"/>
        <end position="126"/>
    </location>
</feature>
<comment type="catalytic activity">
    <reaction evidence="8">
        <text>tRNA(Gly) + glycine + ATP = glycyl-tRNA(Gly) + AMP + diphosphate</text>
        <dbReference type="Rhea" id="RHEA:16013"/>
        <dbReference type="Rhea" id="RHEA-COMP:9664"/>
        <dbReference type="Rhea" id="RHEA-COMP:9683"/>
        <dbReference type="ChEBI" id="CHEBI:30616"/>
        <dbReference type="ChEBI" id="CHEBI:33019"/>
        <dbReference type="ChEBI" id="CHEBI:57305"/>
        <dbReference type="ChEBI" id="CHEBI:78442"/>
        <dbReference type="ChEBI" id="CHEBI:78522"/>
        <dbReference type="ChEBI" id="CHEBI:456215"/>
        <dbReference type="EC" id="6.1.1.14"/>
    </reaction>
</comment>
<feature type="compositionally biased region" description="Polar residues" evidence="9">
    <location>
        <begin position="127"/>
        <end position="154"/>
    </location>
</feature>
<reference evidence="11" key="1">
    <citation type="submission" date="2022-07" db="EMBL/GenBank/DDBJ databases">
        <authorList>
            <person name="Macas J."/>
            <person name="Novak P."/>
            <person name="Neumann P."/>
        </authorList>
    </citation>
    <scope>NUCLEOTIDE SEQUENCE</scope>
</reference>
<dbReference type="PANTHER" id="PTHR30075">
    <property type="entry name" value="GLYCYL-TRNA SYNTHETASE"/>
    <property type="match status" value="1"/>
</dbReference>
<evidence type="ECO:0000256" key="7">
    <source>
        <dbReference type="ARBA" id="ARBA00023146"/>
    </source>
</evidence>
<keyword evidence="4" id="KW-0547">Nucleotide-binding</keyword>
<feature type="compositionally biased region" description="Basic and acidic residues" evidence="9">
    <location>
        <begin position="175"/>
        <end position="188"/>
    </location>
</feature>
<dbReference type="InterPro" id="IPR015944">
    <property type="entry name" value="Gly-tRNA-synth_bsu"/>
</dbReference>
<proteinExistence type="inferred from homology"/>
<evidence type="ECO:0000256" key="4">
    <source>
        <dbReference type="ARBA" id="ARBA00022741"/>
    </source>
</evidence>
<evidence type="ECO:0000256" key="6">
    <source>
        <dbReference type="ARBA" id="ARBA00022917"/>
    </source>
</evidence>
<feature type="compositionally biased region" description="Basic and acidic residues" evidence="9">
    <location>
        <begin position="59"/>
        <end position="108"/>
    </location>
</feature>
<evidence type="ECO:0000256" key="5">
    <source>
        <dbReference type="ARBA" id="ARBA00022840"/>
    </source>
</evidence>
<dbReference type="GO" id="GO:0005739">
    <property type="term" value="C:mitochondrion"/>
    <property type="evidence" value="ECO:0007669"/>
    <property type="project" value="TreeGrafter"/>
</dbReference>
<dbReference type="EC" id="6.1.1.14" evidence="2"/>
<keyword evidence="12" id="KW-1185">Reference proteome</keyword>
<dbReference type="Pfam" id="PF02092">
    <property type="entry name" value="tRNA_synt_2f"/>
    <property type="match status" value="1"/>
</dbReference>
<dbReference type="Proteomes" id="UP001152523">
    <property type="component" value="Unassembled WGS sequence"/>
</dbReference>
<name>A0AAV0EIV3_9ASTE</name>
<evidence type="ECO:0000256" key="2">
    <source>
        <dbReference type="ARBA" id="ARBA00012829"/>
    </source>
</evidence>
<dbReference type="Pfam" id="PF24789">
    <property type="entry name" value="SAC9_GBDL_2nd"/>
    <property type="match status" value="1"/>
</dbReference>
<dbReference type="PANTHER" id="PTHR30075:SF2">
    <property type="entry name" value="GLYCINE--TRNA LIGASE, CHLOROPLASTIC_MITOCHONDRIAL 2"/>
    <property type="match status" value="1"/>
</dbReference>
<evidence type="ECO:0000313" key="11">
    <source>
        <dbReference type="EMBL" id="CAH9123798.1"/>
    </source>
</evidence>
<comment type="similarity">
    <text evidence="1">Belongs to the class-II aminoacyl-tRNA synthetase family.</text>
</comment>
<dbReference type="GO" id="GO:0006426">
    <property type="term" value="P:glycyl-tRNA aminoacylation"/>
    <property type="evidence" value="ECO:0007669"/>
    <property type="project" value="InterPro"/>
</dbReference>
<protein>
    <recommendedName>
        <fullName evidence="2">glycine--tRNA ligase</fullName>
        <ecNumber evidence="2">6.1.1.14</ecNumber>
    </recommendedName>
</protein>
<evidence type="ECO:0000256" key="8">
    <source>
        <dbReference type="ARBA" id="ARBA00047937"/>
    </source>
</evidence>
<evidence type="ECO:0000256" key="3">
    <source>
        <dbReference type="ARBA" id="ARBA00022598"/>
    </source>
</evidence>
<dbReference type="GO" id="GO:0005524">
    <property type="term" value="F:ATP binding"/>
    <property type="evidence" value="ECO:0007669"/>
    <property type="project" value="UniProtKB-KW"/>
</dbReference>
<evidence type="ECO:0000256" key="1">
    <source>
        <dbReference type="ARBA" id="ARBA00008226"/>
    </source>
</evidence>
<feature type="compositionally biased region" description="Basic and acidic residues" evidence="9">
    <location>
        <begin position="26"/>
        <end position="51"/>
    </location>
</feature>
<dbReference type="EMBL" id="CAMAPF010000932">
    <property type="protein sequence ID" value="CAH9123798.1"/>
    <property type="molecule type" value="Genomic_DNA"/>
</dbReference>
<organism evidence="11 12">
    <name type="scientific">Cuscuta epithymum</name>
    <dbReference type="NCBI Taxonomy" id="186058"/>
    <lineage>
        <taxon>Eukaryota</taxon>
        <taxon>Viridiplantae</taxon>
        <taxon>Streptophyta</taxon>
        <taxon>Embryophyta</taxon>
        <taxon>Tracheophyta</taxon>
        <taxon>Spermatophyta</taxon>
        <taxon>Magnoliopsida</taxon>
        <taxon>eudicotyledons</taxon>
        <taxon>Gunneridae</taxon>
        <taxon>Pentapetalae</taxon>
        <taxon>asterids</taxon>
        <taxon>lamiids</taxon>
        <taxon>Solanales</taxon>
        <taxon>Convolvulaceae</taxon>
        <taxon>Cuscuteae</taxon>
        <taxon>Cuscuta</taxon>
        <taxon>Cuscuta subgen. Cuscuta</taxon>
    </lineage>
</organism>
<comment type="caution">
    <text evidence="11">The sequence shown here is derived from an EMBL/GenBank/DDBJ whole genome shotgun (WGS) entry which is preliminary data.</text>
</comment>
<feature type="domain" description="SAC9 second GBDL" evidence="10">
    <location>
        <begin position="518"/>
        <end position="577"/>
    </location>
</feature>
<dbReference type="InterPro" id="IPR057553">
    <property type="entry name" value="SAC9_GBDL_2nd"/>
</dbReference>
<feature type="region of interest" description="Disordered" evidence="9">
    <location>
        <begin position="25"/>
        <end position="188"/>
    </location>
</feature>
<dbReference type="GO" id="GO:0004820">
    <property type="term" value="F:glycine-tRNA ligase activity"/>
    <property type="evidence" value="ECO:0007669"/>
    <property type="project" value="UniProtKB-EC"/>
</dbReference>
<dbReference type="GO" id="GO:0009570">
    <property type="term" value="C:chloroplast stroma"/>
    <property type="evidence" value="ECO:0007669"/>
    <property type="project" value="TreeGrafter"/>
</dbReference>